<keyword evidence="3" id="KW-1185">Reference proteome</keyword>
<dbReference type="Proteomes" id="UP001236559">
    <property type="component" value="Unassembled WGS sequence"/>
</dbReference>
<feature type="domain" description="DUF1858" evidence="1">
    <location>
        <begin position="3"/>
        <end position="62"/>
    </location>
</feature>
<name>A0ABU0ASZ0_9FIRM</name>
<accession>A0ABU0ASZ0</accession>
<sequence length="77" mass="8707">MEITKDTKLKDLIITYPWLKDEMAKVNDKFKLLNTPVGKVMLGKATITEMSKKSGMDADVLISRISDLIKAHKQVMV</sequence>
<dbReference type="InterPro" id="IPR015077">
    <property type="entry name" value="DUF1858"/>
</dbReference>
<evidence type="ECO:0000313" key="2">
    <source>
        <dbReference type="EMBL" id="MDQ0274392.1"/>
    </source>
</evidence>
<evidence type="ECO:0000259" key="1">
    <source>
        <dbReference type="Pfam" id="PF08984"/>
    </source>
</evidence>
<proteinExistence type="predicted"/>
<comment type="caution">
    <text evidence="2">The sequence shown here is derived from an EMBL/GenBank/DDBJ whole genome shotgun (WGS) entry which is preliminary data.</text>
</comment>
<protein>
    <submittedName>
        <fullName evidence="2">Prefoldin subunit 5</fullName>
    </submittedName>
</protein>
<dbReference type="RefSeq" id="WP_023055247.1">
    <property type="nucleotide sequence ID" value="NZ_JAUSTN010000002.1"/>
</dbReference>
<dbReference type="EMBL" id="JAUSTN010000002">
    <property type="protein sequence ID" value="MDQ0274392.1"/>
    <property type="molecule type" value="Genomic_DNA"/>
</dbReference>
<organism evidence="2 3">
    <name type="scientific">Peptoniphilus koenoeneniae</name>
    <dbReference type="NCBI Taxonomy" id="507751"/>
    <lineage>
        <taxon>Bacteria</taxon>
        <taxon>Bacillati</taxon>
        <taxon>Bacillota</taxon>
        <taxon>Tissierellia</taxon>
        <taxon>Tissierellales</taxon>
        <taxon>Peptoniphilaceae</taxon>
        <taxon>Peptoniphilus</taxon>
    </lineage>
</organism>
<gene>
    <name evidence="2" type="ORF">J2S72_000400</name>
</gene>
<dbReference type="Gene3D" id="1.10.3910.10">
    <property type="entry name" value="SP0561-like"/>
    <property type="match status" value="1"/>
</dbReference>
<dbReference type="SUPFAM" id="SSF140683">
    <property type="entry name" value="SP0561-like"/>
    <property type="match status" value="1"/>
</dbReference>
<dbReference type="Pfam" id="PF08984">
    <property type="entry name" value="DUF1858"/>
    <property type="match status" value="1"/>
</dbReference>
<evidence type="ECO:0000313" key="3">
    <source>
        <dbReference type="Proteomes" id="UP001236559"/>
    </source>
</evidence>
<dbReference type="InterPro" id="IPR038062">
    <property type="entry name" value="ScdA-like_N_sf"/>
</dbReference>
<reference evidence="2 3" key="1">
    <citation type="submission" date="2023-07" db="EMBL/GenBank/DDBJ databases">
        <title>Genomic Encyclopedia of Type Strains, Phase IV (KMG-IV): sequencing the most valuable type-strain genomes for metagenomic binning, comparative biology and taxonomic classification.</title>
        <authorList>
            <person name="Goeker M."/>
        </authorList>
    </citation>
    <scope>NUCLEOTIDE SEQUENCE [LARGE SCALE GENOMIC DNA]</scope>
    <source>
        <strain evidence="2 3">DSM 22616</strain>
    </source>
</reference>